<organism evidence="1 2">
    <name type="scientific">Klebsiella phage vB_KpP_FBKp16</name>
    <dbReference type="NCBI Taxonomy" id="2801836"/>
    <lineage>
        <taxon>Viruses</taxon>
        <taxon>Duplodnaviria</taxon>
        <taxon>Heunggongvirae</taxon>
        <taxon>Uroviricota</taxon>
        <taxon>Caudoviricetes</taxon>
        <taxon>Autographivirales</taxon>
        <taxon>Autosignataviridae</taxon>
        <taxon>Molineuxvirinae</taxon>
        <taxon>Gansuvirus</taxon>
        <taxon>Gansuvirus FBKp16</taxon>
    </lineage>
</organism>
<evidence type="ECO:0000313" key="2">
    <source>
        <dbReference type="Proteomes" id="UP000596240"/>
    </source>
</evidence>
<reference evidence="1 2" key="1">
    <citation type="submission" date="2020-12" db="EMBL/GenBank/DDBJ databases">
        <title>Genomic characterization of four novel bacteriophages infecting Klebsiella pneumoniae.</title>
        <authorList>
            <person name="Estrada Bonilla B."/>
            <person name="Costa A.R."/>
            <person name="van Rossum T."/>
            <person name="Hagedoorn S."/>
            <person name="Wallinga H."/>
            <person name="Xiao M."/>
            <person name="Song W."/>
            <person name="Haas P.-J."/>
            <person name="Nobrega F.L."/>
            <person name="Brouns S.J.J."/>
        </authorList>
    </citation>
    <scope>NUCLEOTIDE SEQUENCE [LARGE SCALE GENOMIC DNA]</scope>
</reference>
<protein>
    <recommendedName>
        <fullName evidence="3">O-spanin</fullName>
    </recommendedName>
</protein>
<name>A0A7U0GAN5_9CAUD</name>
<evidence type="ECO:0000313" key="1">
    <source>
        <dbReference type="EMBL" id="QQV91729.1"/>
    </source>
</evidence>
<sequence length="71" mass="7809">MRKLRQTALMTALLIGIASTSGCAQKGQTVTKVKPVKPTLEVVVERDSMVCFGKPDAVKLGLYILELERNY</sequence>
<dbReference type="Proteomes" id="UP000596240">
    <property type="component" value="Segment"/>
</dbReference>
<proteinExistence type="predicted"/>
<dbReference type="EMBL" id="MW394389">
    <property type="protein sequence ID" value="QQV91729.1"/>
    <property type="molecule type" value="Genomic_DNA"/>
</dbReference>
<gene>
    <name evidence="1" type="ORF">vBKpPFBKp16_005</name>
</gene>
<evidence type="ECO:0008006" key="3">
    <source>
        <dbReference type="Google" id="ProtNLM"/>
    </source>
</evidence>
<dbReference type="PROSITE" id="PS51257">
    <property type="entry name" value="PROKAR_LIPOPROTEIN"/>
    <property type="match status" value="1"/>
</dbReference>
<accession>A0A7U0GAN5</accession>
<keyword evidence="2" id="KW-1185">Reference proteome</keyword>